<dbReference type="InterPro" id="IPR013431">
    <property type="entry name" value="Delta_60_rpt"/>
</dbReference>
<dbReference type="STRING" id="1742972.COMA1_10067"/>
<keyword evidence="2" id="KW-1185">Reference proteome</keyword>
<protein>
    <recommendedName>
        <fullName evidence="3">Delta-60 repeat domain-containing protein</fullName>
    </recommendedName>
</protein>
<dbReference type="NCBIfam" id="TIGR02608">
    <property type="entry name" value="delta_60_rpt"/>
    <property type="match status" value="6"/>
</dbReference>
<organism evidence="1 2">
    <name type="scientific">Candidatus Nitrospira nitrosa</name>
    <dbReference type="NCBI Taxonomy" id="1742972"/>
    <lineage>
        <taxon>Bacteria</taxon>
        <taxon>Pseudomonadati</taxon>
        <taxon>Nitrospirota</taxon>
        <taxon>Nitrospiria</taxon>
        <taxon>Nitrospirales</taxon>
        <taxon>Nitrospiraceae</taxon>
        <taxon>Nitrospira</taxon>
    </lineage>
</organism>
<dbReference type="OrthoDB" id="9805017at2"/>
<dbReference type="Gene3D" id="2.80.10.50">
    <property type="match status" value="2"/>
</dbReference>
<evidence type="ECO:0008006" key="3">
    <source>
        <dbReference type="Google" id="ProtNLM"/>
    </source>
</evidence>
<evidence type="ECO:0000313" key="1">
    <source>
        <dbReference type="EMBL" id="CUS31350.1"/>
    </source>
</evidence>
<name>A0A0S4L637_9BACT</name>
<proteinExistence type="predicted"/>
<gene>
    <name evidence="1" type="ORF">COMA1_10067</name>
</gene>
<sequence length="482" mass="50110">MAFKTTHPYVQHDFYFIIGLLLISSTLTITGCSGDESSPPPNTSAPAALKSEILPAPLTATEADRFLAVTSAAGGQYYAAGFTTVNDDSQMAVARFGSTGGLDASFGSNGIATINVAVGAHKKAELARAVVVQSDGKIVIAGLFEHDTTATGDAARDTDIAVIRFDTTGQLDQTFGTNGITRLDLSTGTVDGTAFRGDIAWGLTLLSGDNLLVVGGKLAEVAGRTDSDYAVVKLTANGLVDKSFGTNGLFTLDVEQGNDSPRTAIVQPDGKIIVSGHTEIAEDTPNEVVSTVLFRLNSNGQLDPSFGKNGIINNDLGLRVAEAYDVALQGSTLVIAGYGRLATATTVDMISARFLSDGTWDKSYGDAGVTTIDVASQDDRSRTLKVLPDQRVLIVGQGKPTATLQDAAVVLLTPDGQRDTNLNGNGVALLDFGGPTDALFGLALSPDLTNAVAVGWKGVLPTESSPINNDDARVVRFSLPLP</sequence>
<accession>A0A0S4L637</accession>
<dbReference type="EMBL" id="CZQA01000001">
    <property type="protein sequence ID" value="CUS31350.1"/>
    <property type="molecule type" value="Genomic_DNA"/>
</dbReference>
<reference evidence="1 2" key="1">
    <citation type="submission" date="2015-10" db="EMBL/GenBank/DDBJ databases">
        <authorList>
            <person name="Gilbert D.G."/>
        </authorList>
    </citation>
    <scope>NUCLEOTIDE SEQUENCE [LARGE SCALE GENOMIC DNA]</scope>
    <source>
        <strain evidence="1">COMA1</strain>
    </source>
</reference>
<dbReference type="Proteomes" id="UP000199032">
    <property type="component" value="Unassembled WGS sequence"/>
</dbReference>
<evidence type="ECO:0000313" key="2">
    <source>
        <dbReference type="Proteomes" id="UP000199032"/>
    </source>
</evidence>
<dbReference type="AlphaFoldDB" id="A0A0S4L637"/>
<dbReference type="PROSITE" id="PS51257">
    <property type="entry name" value="PROKAR_LIPOPROTEIN"/>
    <property type="match status" value="1"/>
</dbReference>
<dbReference type="RefSeq" id="WP_090742140.1">
    <property type="nucleotide sequence ID" value="NZ_CZQA01000001.1"/>
</dbReference>
<dbReference type="Pfam" id="PF17164">
    <property type="entry name" value="DUF5122"/>
    <property type="match status" value="2"/>
</dbReference>